<dbReference type="SUPFAM" id="SSF53807">
    <property type="entry name" value="Helical backbone' metal receptor"/>
    <property type="match status" value="1"/>
</dbReference>
<evidence type="ECO:0000256" key="6">
    <source>
        <dbReference type="ARBA" id="ARBA00022729"/>
    </source>
</evidence>
<sequence length="330" mass="36283">MPLKILFAMGISLMLAHGPWAQAVPTPRVVVSILPIHSLVSGVMQGTGTPTLIVKGYGSPHTYRMRPSVARVLHSADLIFWVGPTLETFLRKPLSVLPKTTRVIALLEIDGLTLIGNRRGGSWEGHSHSHQQFPDDHPHSGGNHSPLPEATQLLGYNPHIWLHPGNVRQLIKAIARELSRLDPPREARYRANAEAVLRRIGGLEAKIRTRLSPLEGIPYLVFHDAFAYLERHYRLRAVGSITASPEQIPGARRIVELRATVRRLGVRCIFREPQFNAKLIETTLQDTGVNIGDLDPLGIGIPSGPDHWFSMMEGISEGMVGCLGTGQGDS</sequence>
<reference evidence="15" key="1">
    <citation type="submission" date="2019-02" db="EMBL/GenBank/DDBJ databases">
        <authorList>
            <person name="Gruber-Vodicka R. H."/>
            <person name="Seah K. B. B."/>
        </authorList>
    </citation>
    <scope>NUCLEOTIDE SEQUENCE</scope>
    <source>
        <strain evidence="15">BECK_BZ106</strain>
    </source>
</reference>
<keyword evidence="6 14" id="KW-0732">Signal</keyword>
<evidence type="ECO:0000256" key="10">
    <source>
        <dbReference type="ARBA" id="ARBA00023065"/>
    </source>
</evidence>
<dbReference type="CDD" id="cd01019">
    <property type="entry name" value="ZnuA"/>
    <property type="match status" value="1"/>
</dbReference>
<keyword evidence="10" id="KW-0406">Ion transport</keyword>
<evidence type="ECO:0000256" key="12">
    <source>
        <dbReference type="ARBA" id="ARBA00045516"/>
    </source>
</evidence>
<feature type="region of interest" description="Disordered" evidence="13">
    <location>
        <begin position="122"/>
        <end position="149"/>
    </location>
</feature>
<comment type="function">
    <text evidence="12">Part of the ATP-binding cassette (ABC) transport system ZnuABC involved in zinc import. Binds zinc with high affinity and specificity and delivers it to the membrane permease for translocation into the cytoplasm.</text>
</comment>
<dbReference type="GO" id="GO:0006829">
    <property type="term" value="P:zinc ion transport"/>
    <property type="evidence" value="ECO:0007669"/>
    <property type="project" value="UniProtKB-KW"/>
</dbReference>
<keyword evidence="8" id="KW-0862">Zinc</keyword>
<evidence type="ECO:0000256" key="8">
    <source>
        <dbReference type="ARBA" id="ARBA00022833"/>
    </source>
</evidence>
<evidence type="ECO:0000256" key="2">
    <source>
        <dbReference type="ARBA" id="ARBA00011028"/>
    </source>
</evidence>
<proteinExistence type="inferred from homology"/>
<keyword evidence="11" id="KW-1015">Disulfide bond</keyword>
<keyword evidence="7" id="KW-0574">Periplasm</keyword>
<evidence type="ECO:0000256" key="1">
    <source>
        <dbReference type="ARBA" id="ARBA00004418"/>
    </source>
</evidence>
<keyword evidence="9" id="KW-0864">Zinc transport</keyword>
<organism evidence="15">
    <name type="scientific">Candidatus Kentrum sp. FW</name>
    <dbReference type="NCBI Taxonomy" id="2126338"/>
    <lineage>
        <taxon>Bacteria</taxon>
        <taxon>Pseudomonadati</taxon>
        <taxon>Pseudomonadota</taxon>
        <taxon>Gammaproteobacteria</taxon>
        <taxon>Candidatus Kentrum</taxon>
    </lineage>
</organism>
<dbReference type="Gene3D" id="3.40.50.1980">
    <property type="entry name" value="Nitrogenase molybdenum iron protein domain"/>
    <property type="match status" value="2"/>
</dbReference>
<dbReference type="Pfam" id="PF01297">
    <property type="entry name" value="ZnuA"/>
    <property type="match status" value="1"/>
</dbReference>
<evidence type="ECO:0000256" key="9">
    <source>
        <dbReference type="ARBA" id="ARBA00022906"/>
    </source>
</evidence>
<evidence type="ECO:0000313" key="15">
    <source>
        <dbReference type="EMBL" id="VFJ68650.1"/>
    </source>
</evidence>
<gene>
    <name evidence="15" type="ORF">BECKFW1821B_GA0114236_11488</name>
</gene>
<dbReference type="EMBL" id="CAADFD010000148">
    <property type="protein sequence ID" value="VFJ68650.1"/>
    <property type="molecule type" value="Genomic_DNA"/>
</dbReference>
<evidence type="ECO:0000256" key="5">
    <source>
        <dbReference type="ARBA" id="ARBA00022723"/>
    </source>
</evidence>
<name>A0A450TLP6_9GAMM</name>
<dbReference type="PANTHER" id="PTHR42953:SF3">
    <property type="entry name" value="HIGH-AFFINITY ZINC UPTAKE SYSTEM PROTEIN ZNUA"/>
    <property type="match status" value="1"/>
</dbReference>
<evidence type="ECO:0000256" key="11">
    <source>
        <dbReference type="ARBA" id="ARBA00023157"/>
    </source>
</evidence>
<evidence type="ECO:0000256" key="4">
    <source>
        <dbReference type="ARBA" id="ARBA00022448"/>
    </source>
</evidence>
<feature type="chain" id="PRO_5019554072" description="High-affinity zinc uptake system protein ZnuA" evidence="14">
    <location>
        <begin position="24"/>
        <end position="330"/>
    </location>
</feature>
<evidence type="ECO:0000256" key="3">
    <source>
        <dbReference type="ARBA" id="ARBA00015915"/>
    </source>
</evidence>
<dbReference type="PANTHER" id="PTHR42953">
    <property type="entry name" value="HIGH-AFFINITY ZINC UPTAKE SYSTEM PROTEIN ZNUA-RELATED"/>
    <property type="match status" value="1"/>
</dbReference>
<evidence type="ECO:0000256" key="14">
    <source>
        <dbReference type="SAM" id="SignalP"/>
    </source>
</evidence>
<keyword evidence="5" id="KW-0479">Metal-binding</keyword>
<comment type="similarity">
    <text evidence="2">Belongs to the bacterial solute-binding protein 9 family.</text>
</comment>
<dbReference type="GO" id="GO:0042597">
    <property type="term" value="C:periplasmic space"/>
    <property type="evidence" value="ECO:0007669"/>
    <property type="project" value="UniProtKB-SubCell"/>
</dbReference>
<keyword evidence="4" id="KW-0813">Transport</keyword>
<evidence type="ECO:0000256" key="13">
    <source>
        <dbReference type="SAM" id="MobiDB-lite"/>
    </source>
</evidence>
<dbReference type="InterPro" id="IPR006127">
    <property type="entry name" value="ZnuA-like"/>
</dbReference>
<dbReference type="GO" id="GO:0046872">
    <property type="term" value="F:metal ion binding"/>
    <property type="evidence" value="ECO:0007669"/>
    <property type="project" value="UniProtKB-KW"/>
</dbReference>
<protein>
    <recommendedName>
        <fullName evidence="3">High-affinity zinc uptake system protein ZnuA</fullName>
    </recommendedName>
</protein>
<accession>A0A450TLP6</accession>
<dbReference type="AlphaFoldDB" id="A0A450TLP6"/>
<evidence type="ECO:0000256" key="7">
    <source>
        <dbReference type="ARBA" id="ARBA00022764"/>
    </source>
</evidence>
<comment type="subcellular location">
    <subcellularLocation>
        <location evidence="1">Periplasm</location>
    </subcellularLocation>
</comment>
<dbReference type="InterPro" id="IPR035520">
    <property type="entry name" value="ZnuA"/>
</dbReference>
<dbReference type="InterPro" id="IPR050492">
    <property type="entry name" value="Bact_metal-bind_prot9"/>
</dbReference>
<feature type="signal peptide" evidence="14">
    <location>
        <begin position="1"/>
        <end position="23"/>
    </location>
</feature>